<sequence length="91" mass="9730">MTRLGGARPATAVVLCSRSRRFHGGWRRTISFLGGFSASARSSDATRSGRPLHDEPLRRRLDSDDGDGQSAAASFHGGDQLLDDSSDGELL</sequence>
<feature type="compositionally biased region" description="Basic and acidic residues" evidence="1">
    <location>
        <begin position="51"/>
        <end position="63"/>
    </location>
</feature>
<dbReference type="Proteomes" id="UP001140949">
    <property type="component" value="Unassembled WGS sequence"/>
</dbReference>
<feature type="compositionally biased region" description="Low complexity" evidence="1">
    <location>
        <begin position="39"/>
        <end position="49"/>
    </location>
</feature>
<comment type="caution">
    <text evidence="2">The sequence shown here is derived from an EMBL/GenBank/DDBJ whole genome shotgun (WGS) entry which is preliminary data.</text>
</comment>
<feature type="compositionally biased region" description="Acidic residues" evidence="1">
    <location>
        <begin position="81"/>
        <end position="91"/>
    </location>
</feature>
<reference evidence="2" key="2">
    <citation type="submission" date="2023-04" db="EMBL/GenBank/DDBJ databases">
        <authorList>
            <person name="Bruccoleri R.E."/>
            <person name="Oakeley E.J."/>
            <person name="Faust A.-M."/>
            <person name="Dessus-Babus S."/>
            <person name="Altorfer M."/>
            <person name="Burckhardt D."/>
            <person name="Oertli M."/>
            <person name="Naumann U."/>
            <person name="Petersen F."/>
            <person name="Wong J."/>
        </authorList>
    </citation>
    <scope>NUCLEOTIDE SEQUENCE</scope>
    <source>
        <strain evidence="2">GSM-AAB239-AS_SAM_17_03QT</strain>
        <tissue evidence="2">Leaf</tissue>
    </source>
</reference>
<keyword evidence="3" id="KW-1185">Reference proteome</keyword>
<feature type="compositionally biased region" description="Low complexity" evidence="1">
    <location>
        <begin position="68"/>
        <end position="80"/>
    </location>
</feature>
<protein>
    <submittedName>
        <fullName evidence="2">Uncharacterized protein</fullName>
    </submittedName>
</protein>
<evidence type="ECO:0000256" key="1">
    <source>
        <dbReference type="SAM" id="MobiDB-lite"/>
    </source>
</evidence>
<feature type="region of interest" description="Disordered" evidence="1">
    <location>
        <begin position="39"/>
        <end position="91"/>
    </location>
</feature>
<accession>A0AAX6I6X9</accession>
<organism evidence="2 3">
    <name type="scientific">Iris pallida</name>
    <name type="common">Sweet iris</name>
    <dbReference type="NCBI Taxonomy" id="29817"/>
    <lineage>
        <taxon>Eukaryota</taxon>
        <taxon>Viridiplantae</taxon>
        <taxon>Streptophyta</taxon>
        <taxon>Embryophyta</taxon>
        <taxon>Tracheophyta</taxon>
        <taxon>Spermatophyta</taxon>
        <taxon>Magnoliopsida</taxon>
        <taxon>Liliopsida</taxon>
        <taxon>Asparagales</taxon>
        <taxon>Iridaceae</taxon>
        <taxon>Iridoideae</taxon>
        <taxon>Irideae</taxon>
        <taxon>Iris</taxon>
    </lineage>
</organism>
<evidence type="ECO:0000313" key="3">
    <source>
        <dbReference type="Proteomes" id="UP001140949"/>
    </source>
</evidence>
<dbReference type="AlphaFoldDB" id="A0AAX6I6X9"/>
<evidence type="ECO:0000313" key="2">
    <source>
        <dbReference type="EMBL" id="KAJ6848683.1"/>
    </source>
</evidence>
<gene>
    <name evidence="2" type="ORF">M6B38_275700</name>
</gene>
<dbReference type="EMBL" id="JANAVB010004599">
    <property type="protein sequence ID" value="KAJ6848683.1"/>
    <property type="molecule type" value="Genomic_DNA"/>
</dbReference>
<proteinExistence type="predicted"/>
<name>A0AAX6I6X9_IRIPA</name>
<reference evidence="2" key="1">
    <citation type="journal article" date="2023" name="GigaByte">
        <title>Genome assembly of the bearded iris, Iris pallida Lam.</title>
        <authorList>
            <person name="Bruccoleri R.E."/>
            <person name="Oakeley E.J."/>
            <person name="Faust A.M.E."/>
            <person name="Altorfer M."/>
            <person name="Dessus-Babus S."/>
            <person name="Burckhardt D."/>
            <person name="Oertli M."/>
            <person name="Naumann U."/>
            <person name="Petersen F."/>
            <person name="Wong J."/>
        </authorList>
    </citation>
    <scope>NUCLEOTIDE SEQUENCE</scope>
    <source>
        <strain evidence="2">GSM-AAB239-AS_SAM_17_03QT</strain>
    </source>
</reference>